<dbReference type="KEGG" id="xne:XNC1_2526"/>
<reference evidence="4 5" key="1">
    <citation type="journal article" date="2011" name="PLoS ONE">
        <title>The entomopathogenic bacterial endosymbionts xenorhabdus and photorhabdus: convergent lifestyles from divergent genomes.</title>
        <authorList>
            <person name="Chaston J.M."/>
            <person name="Suen G."/>
            <person name="Tucker S.L."/>
            <person name="Andersen A.W."/>
            <person name="Bhasin A."/>
            <person name="Bode E."/>
            <person name="Bode H.B."/>
            <person name="Brachmann A.O."/>
            <person name="Cowles C.E."/>
            <person name="Cowles K.N."/>
            <person name="Darby C."/>
            <person name="de Leon L."/>
            <person name="Drace K."/>
            <person name="Du Z."/>
            <person name="Givaudan A."/>
            <person name="Herbert Tran E.E."/>
            <person name="Jewell K.A."/>
            <person name="Knack J.J."/>
            <person name="Krasomil-Osterfeld K.C."/>
            <person name="Kukor R."/>
            <person name="Lanois A."/>
            <person name="Latreille P."/>
            <person name="Leimgruber N.K."/>
            <person name="Lipke C.M."/>
            <person name="Liu R."/>
            <person name="Lu X."/>
            <person name="Martens E.C."/>
            <person name="Marri P.R."/>
            <person name="Medigue C."/>
            <person name="Menard M.L."/>
            <person name="Miller N.M."/>
            <person name="Morales-Soto N."/>
            <person name="Norton S."/>
            <person name="Ogier J.C."/>
            <person name="Orchard S.S."/>
            <person name="Park D."/>
            <person name="Park Y."/>
            <person name="Qurollo B.A."/>
            <person name="Sugar D.R."/>
            <person name="Richards G.R."/>
            <person name="Rouy Z."/>
            <person name="Slominski B."/>
            <person name="Slominski K."/>
            <person name="Snyder H."/>
            <person name="Tjaden B.C."/>
            <person name="van der Hoeven R."/>
            <person name="Welch R.D."/>
            <person name="Wheeler C."/>
            <person name="Xiang B."/>
            <person name="Barbazuk B."/>
            <person name="Gaudriault S."/>
            <person name="Goodner B."/>
            <person name="Slater S.C."/>
            <person name="Forst S."/>
            <person name="Goldman B.S."/>
            <person name="Goodrich-Blair H."/>
        </authorList>
    </citation>
    <scope>NUCLEOTIDE SEQUENCE [LARGE SCALE GENOMIC DNA]</scope>
    <source>
        <strain evidence="5">ATCC 19061 / DSM 3370 / CCUG 14189 / LMG 1036 / NCIMB 9965 / AN6</strain>
    </source>
</reference>
<gene>
    <name evidence="4" type="ordered locus">XNC1_2526</name>
</gene>
<dbReference type="eggNOG" id="COG3517">
    <property type="taxonomic scope" value="Bacteria"/>
</dbReference>
<evidence type="ECO:0008006" key="6">
    <source>
        <dbReference type="Google" id="ProtNLM"/>
    </source>
</evidence>
<dbReference type="PANTHER" id="PTHR35565">
    <property type="entry name" value="CYTOPLASMIC PROTEIN-RELATED"/>
    <property type="match status" value="1"/>
</dbReference>
<evidence type="ECO:0000313" key="5">
    <source>
        <dbReference type="Proteomes" id="UP000008075"/>
    </source>
</evidence>
<evidence type="ECO:0000256" key="1">
    <source>
        <dbReference type="SAM" id="MobiDB-lite"/>
    </source>
</evidence>
<accession>D3VHD9</accession>
<organism evidence="4 5">
    <name type="scientific">Xenorhabdus nematophila (strain ATCC 19061 / DSM 3370 / CCUG 14189 / LMG 1036 / NCIMB 9965 / AN6)</name>
    <dbReference type="NCBI Taxonomy" id="406817"/>
    <lineage>
        <taxon>Bacteria</taxon>
        <taxon>Pseudomonadati</taxon>
        <taxon>Pseudomonadota</taxon>
        <taxon>Gammaproteobacteria</taxon>
        <taxon>Enterobacterales</taxon>
        <taxon>Morganellaceae</taxon>
        <taxon>Xenorhabdus</taxon>
    </lineage>
</organism>
<feature type="domain" description="TssC1 C-terminal" evidence="3">
    <location>
        <begin position="383"/>
        <end position="494"/>
    </location>
</feature>
<dbReference type="Pfam" id="PF18945">
    <property type="entry name" value="VipB_2"/>
    <property type="match status" value="1"/>
</dbReference>
<dbReference type="NCBIfam" id="TIGR03355">
    <property type="entry name" value="VI_chp_2"/>
    <property type="match status" value="1"/>
</dbReference>
<dbReference type="GeneID" id="24903874"/>
<dbReference type="STRING" id="406817.XNC1_2526"/>
<evidence type="ECO:0000313" key="4">
    <source>
        <dbReference type="EMBL" id="CBJ90584.1"/>
    </source>
</evidence>
<dbReference type="EMBL" id="FN667742">
    <property type="protein sequence ID" value="CBJ90584.1"/>
    <property type="molecule type" value="Genomic_DNA"/>
</dbReference>
<dbReference type="HOGENOM" id="CLU_018386_1_0_6"/>
<proteinExistence type="predicted"/>
<keyword evidence="5" id="KW-1185">Reference proteome</keyword>
<feature type="region of interest" description="Disordered" evidence="1">
    <location>
        <begin position="1"/>
        <end position="20"/>
    </location>
</feature>
<dbReference type="PANTHER" id="PTHR35565:SF3">
    <property type="entry name" value="TYPE VI SECRETION SYSTEM SHEATH PROTEIN TSSC1"/>
    <property type="match status" value="1"/>
</dbReference>
<dbReference type="InterPro" id="IPR044031">
    <property type="entry name" value="TssC1_N"/>
</dbReference>
<dbReference type="InterPro" id="IPR044032">
    <property type="entry name" value="TssC1_C"/>
</dbReference>
<dbReference type="InterPro" id="IPR010269">
    <property type="entry name" value="T6SS_TssC-like"/>
</dbReference>
<name>D3VHD9_XENNA</name>
<dbReference type="RefSeq" id="WP_010846067.1">
    <property type="nucleotide sequence ID" value="NC_014228.1"/>
</dbReference>
<dbReference type="Proteomes" id="UP000008075">
    <property type="component" value="Chromosome"/>
</dbReference>
<feature type="domain" description="TssC1 N-terminal" evidence="2">
    <location>
        <begin position="71"/>
        <end position="373"/>
    </location>
</feature>
<protein>
    <recommendedName>
        <fullName evidence="6">Type VI secretion system contractile sheath large subunit</fullName>
    </recommendedName>
</protein>
<dbReference type="AlphaFoldDB" id="D3VHD9"/>
<sequence length="500" mass="56801">MSTPEQDTLRQQEQIAKEYSPNELSTLLDKEFRPQSDHTRQAVENAVKTLAQQALENTVTLSGDTYRTIQSLIAEIDAKMSQQINHILHNKEFQTLEGAWRGLHHLVNNTETDEMLKIRVMCLSKKELSNTLKRFKGVSWDQSPMFKKIYEAEYGQFGGEPFGCLIGDYYFDHTAPDVELLRQMAQISAAAHCPFITGAAPSVMQMKSWQELANPRDLTKIFQNTEYAPWRSLRVSEDVRYIGLTLPRFLSRLPYGALTNPVDSFNFEENTEGPTHDNYTWANSAYAMAVNINRSFKLYGWCTSIRGVESGGIVENMPCYTFPSDDGGVDMKCPTEIAISDRREAELAKNGFIPLLHRKNTDMAAFIGAQSLQKPEEYYDPDATANANLSARLPYLFACCRFAHYLKCIVRDKIGTFQERADMERWLNDWITNYIDGDPVNSSQLTKARKPLAAAEVKVEEVESNPGYYQAKFFLRPHYQLEGLTVSLRLVSKLPSLKGA</sequence>
<evidence type="ECO:0000259" key="3">
    <source>
        <dbReference type="Pfam" id="PF18945"/>
    </source>
</evidence>
<dbReference type="Pfam" id="PF05943">
    <property type="entry name" value="VipB"/>
    <property type="match status" value="1"/>
</dbReference>
<feature type="compositionally biased region" description="Polar residues" evidence="1">
    <location>
        <begin position="1"/>
        <end position="14"/>
    </location>
</feature>
<evidence type="ECO:0000259" key="2">
    <source>
        <dbReference type="Pfam" id="PF05943"/>
    </source>
</evidence>